<gene>
    <name evidence="1" type="ORF">PHPALM_30890</name>
</gene>
<comment type="caution">
    <text evidence="1">The sequence shown here is derived from an EMBL/GenBank/DDBJ whole genome shotgun (WGS) entry which is preliminary data.</text>
</comment>
<name>A0A2P4X412_9STRA</name>
<evidence type="ECO:0000313" key="2">
    <source>
        <dbReference type="Proteomes" id="UP000237271"/>
    </source>
</evidence>
<accession>A0A2P4X412</accession>
<organism evidence="1 2">
    <name type="scientific">Phytophthora palmivora</name>
    <dbReference type="NCBI Taxonomy" id="4796"/>
    <lineage>
        <taxon>Eukaryota</taxon>
        <taxon>Sar</taxon>
        <taxon>Stramenopiles</taxon>
        <taxon>Oomycota</taxon>
        <taxon>Peronosporomycetes</taxon>
        <taxon>Peronosporales</taxon>
        <taxon>Peronosporaceae</taxon>
        <taxon>Phytophthora</taxon>
    </lineage>
</organism>
<evidence type="ECO:0000313" key="1">
    <source>
        <dbReference type="EMBL" id="POM60276.1"/>
    </source>
</evidence>
<keyword evidence="2" id="KW-1185">Reference proteome</keyword>
<dbReference type="EMBL" id="NCKW01016903">
    <property type="protein sequence ID" value="POM60276.1"/>
    <property type="molecule type" value="Genomic_DNA"/>
</dbReference>
<proteinExistence type="predicted"/>
<dbReference type="Proteomes" id="UP000237271">
    <property type="component" value="Unassembled WGS sequence"/>
</dbReference>
<protein>
    <submittedName>
        <fullName evidence="1">Uncharacterized protein</fullName>
    </submittedName>
</protein>
<dbReference type="OrthoDB" id="178344at2759"/>
<dbReference type="AlphaFoldDB" id="A0A2P4X412"/>
<sequence>MVNFVPMDLKMHCPNDEINFRPRSDTMLVGMLWCFHTLSMKRQATPSSVTFFVVETKWHRLANLSTTTQMESNPRSGLGKSVMKSMDIDCHLSSGILSGSRRPGDFSIFHQYQPRARAKYVRSAPGWPP</sequence>
<reference evidence="1 2" key="1">
    <citation type="journal article" date="2017" name="Genome Biol. Evol.">
        <title>Phytophthora megakarya and P. palmivora, closely related causal agents of cacao black pod rot, underwent increases in genome sizes and gene numbers by different mechanisms.</title>
        <authorList>
            <person name="Ali S.S."/>
            <person name="Shao J."/>
            <person name="Lary D.J."/>
            <person name="Kronmiller B."/>
            <person name="Shen D."/>
            <person name="Strem M.D."/>
            <person name="Amoako-Attah I."/>
            <person name="Akrofi A.Y."/>
            <person name="Begoude B.A."/>
            <person name="Ten Hoopen G.M."/>
            <person name="Coulibaly K."/>
            <person name="Kebe B.I."/>
            <person name="Melnick R.L."/>
            <person name="Guiltinan M.J."/>
            <person name="Tyler B.M."/>
            <person name="Meinhardt L.W."/>
            <person name="Bailey B.A."/>
        </authorList>
    </citation>
    <scope>NUCLEOTIDE SEQUENCE [LARGE SCALE GENOMIC DNA]</scope>
    <source>
        <strain evidence="2">sbr112.9</strain>
    </source>
</reference>